<dbReference type="InterPro" id="IPR036291">
    <property type="entry name" value="NAD(P)-bd_dom_sf"/>
</dbReference>
<evidence type="ECO:0000259" key="4">
    <source>
        <dbReference type="SMART" id="SM00822"/>
    </source>
</evidence>
<dbReference type="PRINTS" id="PR00081">
    <property type="entry name" value="GDHRDH"/>
</dbReference>
<dbReference type="STRING" id="258533.BN977_03240"/>
<dbReference type="EMBL" id="CCBB010000002">
    <property type="protein sequence ID" value="CDO08421.1"/>
    <property type="molecule type" value="Genomic_DNA"/>
</dbReference>
<reference evidence="5" key="2">
    <citation type="submission" date="2014-03" db="EMBL/GenBank/DDBJ databases">
        <authorList>
            <person name="Urmite Genomes"/>
        </authorList>
    </citation>
    <scope>NUCLEOTIDE SEQUENCE</scope>
    <source>
        <strain evidence="5">DSM 44829</strain>
    </source>
</reference>
<dbReference type="Proteomes" id="UP000028870">
    <property type="component" value="Unassembled WGS sequence"/>
</dbReference>
<dbReference type="InterPro" id="IPR002347">
    <property type="entry name" value="SDR_fam"/>
</dbReference>
<evidence type="ECO:0000256" key="3">
    <source>
        <dbReference type="ARBA" id="ARBA00023002"/>
    </source>
</evidence>
<dbReference type="Pfam" id="PF13561">
    <property type="entry name" value="adh_short_C2"/>
    <property type="match status" value="1"/>
</dbReference>
<dbReference type="PRINTS" id="PR00080">
    <property type="entry name" value="SDRFAMILY"/>
</dbReference>
<proteinExistence type="inferred from homology"/>
<sequence>MPAMSDLFRLDGKVAVVTGGGRGIGVMIARGLLQAGAAKVYLAARKAAELDAVVAELAPLGAVEGIPADLGTAEGVQALTAAVTAKEDAVHLLFNNAGAAWGAPFDELPESGFDKVFDVNVKGVFLLTRALVPLLTAAATEDDPARVINTGSIDGFLVPEKGRGNFSYSASKAAVHMLTKHLAGELAPKILVNAIAPGLFPSRMTKVMLAAGEDAVGSLLPLGRVGRPDDMAGIAVFLGSRASSYITGAVIPVDGGVSTIR</sequence>
<dbReference type="PANTHER" id="PTHR43618:SF8">
    <property type="entry name" value="7ALPHA-HYDROXYSTEROID DEHYDROGENASE"/>
    <property type="match status" value="1"/>
</dbReference>
<evidence type="ECO:0000256" key="1">
    <source>
        <dbReference type="ARBA" id="ARBA00006484"/>
    </source>
</evidence>
<keyword evidence="2" id="KW-0521">NADP</keyword>
<dbReference type="Gene3D" id="3.40.50.720">
    <property type="entry name" value="NAD(P)-binding Rossmann-like Domain"/>
    <property type="match status" value="1"/>
</dbReference>
<dbReference type="eggNOG" id="COG1028">
    <property type="taxonomic scope" value="Bacteria"/>
</dbReference>
<keyword evidence="3" id="KW-0560">Oxidoreductase</keyword>
<organism evidence="5 6">
    <name type="scientific">Mycolicibacterium cosmeticum</name>
    <dbReference type="NCBI Taxonomy" id="258533"/>
    <lineage>
        <taxon>Bacteria</taxon>
        <taxon>Bacillati</taxon>
        <taxon>Actinomycetota</taxon>
        <taxon>Actinomycetes</taxon>
        <taxon>Mycobacteriales</taxon>
        <taxon>Mycobacteriaceae</taxon>
        <taxon>Mycolicibacterium</taxon>
    </lineage>
</organism>
<keyword evidence="6" id="KW-1185">Reference proteome</keyword>
<name>W9B0P1_MYCCO</name>
<protein>
    <submittedName>
        <fullName evidence="5">Rhamnolipid biosynthesis 3-oxoacyl-ACP reductase</fullName>
    </submittedName>
</protein>
<dbReference type="AlphaFoldDB" id="W9B0P1"/>
<dbReference type="InterPro" id="IPR052178">
    <property type="entry name" value="Sec_Metab_Biosynth_SDR"/>
</dbReference>
<evidence type="ECO:0000256" key="2">
    <source>
        <dbReference type="ARBA" id="ARBA00022857"/>
    </source>
</evidence>
<dbReference type="FunFam" id="3.40.50.720:FF:000084">
    <property type="entry name" value="Short-chain dehydrogenase reductase"/>
    <property type="match status" value="1"/>
</dbReference>
<dbReference type="SMART" id="SM00822">
    <property type="entry name" value="PKS_KR"/>
    <property type="match status" value="1"/>
</dbReference>
<evidence type="ECO:0000313" key="6">
    <source>
        <dbReference type="Proteomes" id="UP000028870"/>
    </source>
</evidence>
<evidence type="ECO:0000313" key="5">
    <source>
        <dbReference type="EMBL" id="CDO08421.1"/>
    </source>
</evidence>
<comment type="similarity">
    <text evidence="1">Belongs to the short-chain dehydrogenases/reductases (SDR) family.</text>
</comment>
<gene>
    <name evidence="5" type="ORF">BN977_03240</name>
</gene>
<dbReference type="GO" id="GO:0016491">
    <property type="term" value="F:oxidoreductase activity"/>
    <property type="evidence" value="ECO:0007669"/>
    <property type="project" value="UniProtKB-KW"/>
</dbReference>
<accession>W9B0P1</accession>
<comment type="caution">
    <text evidence="5">The sequence shown here is derived from an EMBL/GenBank/DDBJ whole genome shotgun (WGS) entry which is preliminary data.</text>
</comment>
<dbReference type="SUPFAM" id="SSF51735">
    <property type="entry name" value="NAD(P)-binding Rossmann-fold domains"/>
    <property type="match status" value="1"/>
</dbReference>
<feature type="domain" description="Ketoreductase" evidence="4">
    <location>
        <begin position="13"/>
        <end position="234"/>
    </location>
</feature>
<dbReference type="PANTHER" id="PTHR43618">
    <property type="entry name" value="7-ALPHA-HYDROXYSTEROID DEHYDROGENASE"/>
    <property type="match status" value="1"/>
</dbReference>
<dbReference type="InterPro" id="IPR057326">
    <property type="entry name" value="KR_dom"/>
</dbReference>
<reference evidence="5" key="1">
    <citation type="submission" date="2014-03" db="EMBL/GenBank/DDBJ databases">
        <title>Draft Genome Sequence of Mycobacterium cosmeticum DSM 44829.</title>
        <authorList>
            <person name="Croce O."/>
            <person name="Robert C."/>
            <person name="Raoult D."/>
            <person name="Drancourt M."/>
        </authorList>
    </citation>
    <scope>NUCLEOTIDE SEQUENCE [LARGE SCALE GENOMIC DNA]</scope>
    <source>
        <strain evidence="5">DSM 44829</strain>
    </source>
</reference>